<dbReference type="InterPro" id="IPR002816">
    <property type="entry name" value="TraB/PrgY/GumN_fam"/>
</dbReference>
<dbReference type="PANTHER" id="PTHR21530:SF7">
    <property type="entry name" value="TRAB DOMAIN-CONTAINING PROTEIN"/>
    <property type="match status" value="1"/>
</dbReference>
<dbReference type="CDD" id="cd14726">
    <property type="entry name" value="TraB_PrgY-like"/>
    <property type="match status" value="1"/>
</dbReference>
<dbReference type="Proteomes" id="UP001595898">
    <property type="component" value="Unassembled WGS sequence"/>
</dbReference>
<dbReference type="InterPro" id="IPR046345">
    <property type="entry name" value="TraB_PrgY-like"/>
</dbReference>
<accession>A0ABD5PLV8</accession>
<dbReference type="Pfam" id="PF01963">
    <property type="entry name" value="TraB_PrgY_gumN"/>
    <property type="match status" value="1"/>
</dbReference>
<dbReference type="PANTHER" id="PTHR21530">
    <property type="entry name" value="PHEROMONE SHUTDOWN PROTEIN"/>
    <property type="match status" value="1"/>
</dbReference>
<name>A0ABD5PLV8_9EURY</name>
<evidence type="ECO:0000313" key="2">
    <source>
        <dbReference type="Proteomes" id="UP001595898"/>
    </source>
</evidence>
<dbReference type="EMBL" id="JBHSFA010000002">
    <property type="protein sequence ID" value="MFC4541310.1"/>
    <property type="molecule type" value="Genomic_DNA"/>
</dbReference>
<dbReference type="AlphaFoldDB" id="A0ABD5PLV8"/>
<organism evidence="1 2">
    <name type="scientific">Halosolutus amylolyticus</name>
    <dbReference type="NCBI Taxonomy" id="2932267"/>
    <lineage>
        <taxon>Archaea</taxon>
        <taxon>Methanobacteriati</taxon>
        <taxon>Methanobacteriota</taxon>
        <taxon>Stenosarchaea group</taxon>
        <taxon>Halobacteria</taxon>
        <taxon>Halobacteriales</taxon>
        <taxon>Natrialbaceae</taxon>
        <taxon>Halosolutus</taxon>
    </lineage>
</organism>
<evidence type="ECO:0000313" key="1">
    <source>
        <dbReference type="EMBL" id="MFC4541310.1"/>
    </source>
</evidence>
<protein>
    <submittedName>
        <fullName evidence="1">TraB domain-containing protein</fullName>
    </submittedName>
</protein>
<reference evidence="1 2" key="1">
    <citation type="journal article" date="2019" name="Int. J. Syst. Evol. Microbiol.">
        <title>The Global Catalogue of Microorganisms (GCM) 10K type strain sequencing project: providing services to taxonomists for standard genome sequencing and annotation.</title>
        <authorList>
            <consortium name="The Broad Institute Genomics Platform"/>
            <consortium name="The Broad Institute Genome Sequencing Center for Infectious Disease"/>
            <person name="Wu L."/>
            <person name="Ma J."/>
        </authorList>
    </citation>
    <scope>NUCLEOTIDE SEQUENCE [LARGE SCALE GENOMIC DNA]</scope>
    <source>
        <strain evidence="1 2">WLHS5</strain>
    </source>
</reference>
<dbReference type="RefSeq" id="WP_250139446.1">
    <property type="nucleotide sequence ID" value="NZ_JALIQP010000001.1"/>
</dbReference>
<gene>
    <name evidence="1" type="ORF">ACFO5R_05155</name>
</gene>
<proteinExistence type="predicted"/>
<keyword evidence="2" id="KW-1185">Reference proteome</keyword>
<comment type="caution">
    <text evidence="1">The sequence shown here is derived from an EMBL/GenBank/DDBJ whole genome shotgun (WGS) entry which is preliminary data.</text>
</comment>
<sequence>MTQTGTLTFVPSVHFSPTHRRRVRETIREVDPDVVAVELDARRFERLDRNGRSTPFDLAQELPPPTAAAYATLRALQRTVVRLYGLDPTKTDMETAIETAAELDADVALIDDPLVDTLDALGRRVGIETLPKMLVRAQLMSPEDYARGVEAMTTSFADVEHGDDVQPMIDHVRRLLPEVAEVLIDRRDRSMAARLHRLRSEGHDVVAVVGAGHHNGIRRVLEDLERESADPDVVVPIETPSRSVTRIPID</sequence>